<gene>
    <name evidence="1" type="ORF">HannXRQ_Chr01g0018931</name>
</gene>
<dbReference type="AlphaFoldDB" id="A0A251VQ07"/>
<evidence type="ECO:0000313" key="2">
    <source>
        <dbReference type="Proteomes" id="UP000215914"/>
    </source>
</evidence>
<accession>A0A251VQ07</accession>
<keyword evidence="2" id="KW-1185">Reference proteome</keyword>
<dbReference type="Proteomes" id="UP000215914">
    <property type="component" value="Chromosome 1"/>
</dbReference>
<protein>
    <submittedName>
        <fullName evidence="1">Uncharacterized protein</fullName>
    </submittedName>
</protein>
<dbReference type="InParanoid" id="A0A251VQ07"/>
<reference evidence="2" key="1">
    <citation type="journal article" date="2017" name="Nature">
        <title>The sunflower genome provides insights into oil metabolism, flowering and Asterid evolution.</title>
        <authorList>
            <person name="Badouin H."/>
            <person name="Gouzy J."/>
            <person name="Grassa C.J."/>
            <person name="Murat F."/>
            <person name="Staton S.E."/>
            <person name="Cottret L."/>
            <person name="Lelandais-Briere C."/>
            <person name="Owens G.L."/>
            <person name="Carrere S."/>
            <person name="Mayjonade B."/>
            <person name="Legrand L."/>
            <person name="Gill N."/>
            <person name="Kane N.C."/>
            <person name="Bowers J.E."/>
            <person name="Hubner S."/>
            <person name="Bellec A."/>
            <person name="Berard A."/>
            <person name="Berges H."/>
            <person name="Blanchet N."/>
            <person name="Boniface M.C."/>
            <person name="Brunel D."/>
            <person name="Catrice O."/>
            <person name="Chaidir N."/>
            <person name="Claudel C."/>
            <person name="Donnadieu C."/>
            <person name="Faraut T."/>
            <person name="Fievet G."/>
            <person name="Helmstetter N."/>
            <person name="King M."/>
            <person name="Knapp S.J."/>
            <person name="Lai Z."/>
            <person name="Le Paslier M.C."/>
            <person name="Lippi Y."/>
            <person name="Lorenzon L."/>
            <person name="Mandel J.R."/>
            <person name="Marage G."/>
            <person name="Marchand G."/>
            <person name="Marquand E."/>
            <person name="Bret-Mestries E."/>
            <person name="Morien E."/>
            <person name="Nambeesan S."/>
            <person name="Nguyen T."/>
            <person name="Pegot-Espagnet P."/>
            <person name="Pouilly N."/>
            <person name="Raftis F."/>
            <person name="Sallet E."/>
            <person name="Schiex T."/>
            <person name="Thomas J."/>
            <person name="Vandecasteele C."/>
            <person name="Vares D."/>
            <person name="Vear F."/>
            <person name="Vautrin S."/>
            <person name="Crespi M."/>
            <person name="Mangin B."/>
            <person name="Burke J.M."/>
            <person name="Salse J."/>
            <person name="Munos S."/>
            <person name="Vincourt P."/>
            <person name="Rieseberg L.H."/>
            <person name="Langlade N.B."/>
        </authorList>
    </citation>
    <scope>NUCLEOTIDE SEQUENCE [LARGE SCALE GENOMIC DNA]</scope>
    <source>
        <strain evidence="2">cv. SF193</strain>
    </source>
</reference>
<organism evidence="1 2">
    <name type="scientific">Helianthus annuus</name>
    <name type="common">Common sunflower</name>
    <dbReference type="NCBI Taxonomy" id="4232"/>
    <lineage>
        <taxon>Eukaryota</taxon>
        <taxon>Viridiplantae</taxon>
        <taxon>Streptophyta</taxon>
        <taxon>Embryophyta</taxon>
        <taxon>Tracheophyta</taxon>
        <taxon>Spermatophyta</taxon>
        <taxon>Magnoliopsida</taxon>
        <taxon>eudicotyledons</taxon>
        <taxon>Gunneridae</taxon>
        <taxon>Pentapetalae</taxon>
        <taxon>asterids</taxon>
        <taxon>campanulids</taxon>
        <taxon>Asterales</taxon>
        <taxon>Asteraceae</taxon>
        <taxon>Asteroideae</taxon>
        <taxon>Heliantheae alliance</taxon>
        <taxon>Heliantheae</taxon>
        <taxon>Helianthus</taxon>
    </lineage>
</organism>
<name>A0A251VQ07_HELAN</name>
<sequence length="54" mass="5947">MNLDSVELHVVKLVSVVVNTASKDKTQKPMMKKTRMEISQSSGTLLVGLQMAML</sequence>
<dbReference type="EMBL" id="CM007890">
    <property type="protein sequence ID" value="OTG37449.1"/>
    <property type="molecule type" value="Genomic_DNA"/>
</dbReference>
<proteinExistence type="predicted"/>
<evidence type="ECO:0000313" key="1">
    <source>
        <dbReference type="EMBL" id="OTG37449.1"/>
    </source>
</evidence>